<sequence length="319" mass="35954">MEQFFGSEISPMDIFVMLVWGALFLVLIVKFFQSIRLVPTQKAYVVERLGRYSKTLDAGFHALIPFFDRVASIQDLKEETIDVPPQECFSKDEVNVEVDGVIYISVMDPVKASYGVTDYRYAAMQLAQTTTRSVIGTLDLDRTFEERDLISAKVVEVLEKAGEGWGIKVHRYEIKNITPPRTVRDAMEMQVNAERERRAIMARSEGDKQSRINRSLGMKTEMINRSEGEKQRRINAAEGKAQEIISIARATAASIETMADVLSLPGGENAMKMQLSEQYMKQMQGLANPSRKIILPANLLDYDAWMNTVGLTPSKNKPS</sequence>
<dbReference type="Proteomes" id="UP001201273">
    <property type="component" value="Unassembled WGS sequence"/>
</dbReference>
<dbReference type="PANTHER" id="PTHR43327:SF10">
    <property type="entry name" value="STOMATIN-LIKE PROTEIN 2, MITOCHONDRIAL"/>
    <property type="match status" value="1"/>
</dbReference>
<dbReference type="SUPFAM" id="SSF117892">
    <property type="entry name" value="Band 7/SPFH domain"/>
    <property type="match status" value="1"/>
</dbReference>
<keyword evidence="3" id="KW-0472">Membrane</keyword>
<feature type="transmembrane region" description="Helical" evidence="3">
    <location>
        <begin position="14"/>
        <end position="32"/>
    </location>
</feature>
<evidence type="ECO:0000313" key="5">
    <source>
        <dbReference type="EMBL" id="MCE2595747.1"/>
    </source>
</evidence>
<protein>
    <submittedName>
        <fullName evidence="5">Paraslipin</fullName>
    </submittedName>
</protein>
<dbReference type="Gene3D" id="3.30.479.30">
    <property type="entry name" value="Band 7 domain"/>
    <property type="match status" value="1"/>
</dbReference>
<keyword evidence="6" id="KW-1185">Reference proteome</keyword>
<dbReference type="CDD" id="cd08829">
    <property type="entry name" value="SPFH_paraslipin"/>
    <property type="match status" value="1"/>
</dbReference>
<dbReference type="InterPro" id="IPR032435">
    <property type="entry name" value="STML2-like_C"/>
</dbReference>
<evidence type="ECO:0000259" key="4">
    <source>
        <dbReference type="SMART" id="SM00244"/>
    </source>
</evidence>
<dbReference type="SMART" id="SM00244">
    <property type="entry name" value="PHB"/>
    <property type="match status" value="1"/>
</dbReference>
<proteinExistence type="inferred from homology"/>
<organism evidence="5 6">
    <name type="scientific">Motilimonas cestriensis</name>
    <dbReference type="NCBI Taxonomy" id="2742685"/>
    <lineage>
        <taxon>Bacteria</taxon>
        <taxon>Pseudomonadati</taxon>
        <taxon>Pseudomonadota</taxon>
        <taxon>Gammaproteobacteria</taxon>
        <taxon>Alteromonadales</taxon>
        <taxon>Alteromonadales genera incertae sedis</taxon>
        <taxon>Motilimonas</taxon>
    </lineage>
</organism>
<accession>A0ABS8W9Q1</accession>
<dbReference type="InterPro" id="IPR036013">
    <property type="entry name" value="Band_7/SPFH_dom_sf"/>
</dbReference>
<gene>
    <name evidence="5" type="ORF">K6Y31_13120</name>
</gene>
<keyword evidence="3" id="KW-0812">Transmembrane</keyword>
<comment type="subcellular location">
    <subcellularLocation>
        <location evidence="1">Membrane</location>
        <topology evidence="1">Single-pass membrane protein</topology>
    </subcellularLocation>
</comment>
<dbReference type="EMBL" id="JAIMJA010000012">
    <property type="protein sequence ID" value="MCE2595747.1"/>
    <property type="molecule type" value="Genomic_DNA"/>
</dbReference>
<keyword evidence="3" id="KW-1133">Transmembrane helix</keyword>
<evidence type="ECO:0000256" key="2">
    <source>
        <dbReference type="ARBA" id="ARBA00008164"/>
    </source>
</evidence>
<dbReference type="RefSeq" id="WP_233053417.1">
    <property type="nucleotide sequence ID" value="NZ_JAIMJA010000012.1"/>
</dbReference>
<dbReference type="Pfam" id="PF16200">
    <property type="entry name" value="Band_7_C"/>
    <property type="match status" value="1"/>
</dbReference>
<dbReference type="InterPro" id="IPR001107">
    <property type="entry name" value="Band_7"/>
</dbReference>
<reference evidence="5 6" key="1">
    <citation type="journal article" date="2022" name="Environ. Microbiol. Rep.">
        <title>Eco-phylogenetic analyses reveal divergent evolution of vitamin B12 metabolism in the marine bacterial family 'Psychromonadaceae'.</title>
        <authorList>
            <person name="Jin X."/>
            <person name="Yang Y."/>
            <person name="Cao H."/>
            <person name="Gao B."/>
            <person name="Zhao Z."/>
        </authorList>
    </citation>
    <scope>NUCLEOTIDE SEQUENCE [LARGE SCALE GENOMIC DNA]</scope>
    <source>
        <strain evidence="5 6">MKS20</strain>
    </source>
</reference>
<comment type="similarity">
    <text evidence="2">Belongs to the band 7/mec-2 family.</text>
</comment>
<name>A0ABS8W9Q1_9GAMM</name>
<dbReference type="PANTHER" id="PTHR43327">
    <property type="entry name" value="STOMATIN-LIKE PROTEIN 2, MITOCHONDRIAL"/>
    <property type="match status" value="1"/>
</dbReference>
<dbReference type="Pfam" id="PF01145">
    <property type="entry name" value="Band_7"/>
    <property type="match status" value="1"/>
</dbReference>
<feature type="domain" description="Band 7" evidence="4">
    <location>
        <begin position="33"/>
        <end position="191"/>
    </location>
</feature>
<comment type="caution">
    <text evidence="5">The sequence shown here is derived from an EMBL/GenBank/DDBJ whole genome shotgun (WGS) entry which is preliminary data.</text>
</comment>
<dbReference type="PRINTS" id="PR00721">
    <property type="entry name" value="STOMATIN"/>
</dbReference>
<dbReference type="InterPro" id="IPR050710">
    <property type="entry name" value="Band7/mec-2_domain"/>
</dbReference>
<dbReference type="InterPro" id="IPR001972">
    <property type="entry name" value="Stomatin_HflK_fam"/>
</dbReference>
<evidence type="ECO:0000256" key="3">
    <source>
        <dbReference type="SAM" id="Phobius"/>
    </source>
</evidence>
<evidence type="ECO:0000256" key="1">
    <source>
        <dbReference type="ARBA" id="ARBA00004167"/>
    </source>
</evidence>
<evidence type="ECO:0000313" key="6">
    <source>
        <dbReference type="Proteomes" id="UP001201273"/>
    </source>
</evidence>